<proteinExistence type="predicted"/>
<dbReference type="Proteomes" id="UP000325313">
    <property type="component" value="Unassembled WGS sequence"/>
</dbReference>
<gene>
    <name evidence="2" type="ORF">PGT21_030442</name>
    <name evidence="1" type="ORF">PGTUg99_029816</name>
</gene>
<reference evidence="3 4" key="1">
    <citation type="submission" date="2019-05" db="EMBL/GenBank/DDBJ databases">
        <title>Emergence of the Ug99 lineage of the wheat stem rust pathogen through somatic hybridization.</title>
        <authorList>
            <person name="Li F."/>
            <person name="Upadhyaya N.M."/>
            <person name="Sperschneider J."/>
            <person name="Matny O."/>
            <person name="Nguyen-Phuc H."/>
            <person name="Mago R."/>
            <person name="Raley C."/>
            <person name="Miller M.E."/>
            <person name="Silverstein K.A.T."/>
            <person name="Henningsen E."/>
            <person name="Hirsch C.D."/>
            <person name="Visser B."/>
            <person name="Pretorius Z.A."/>
            <person name="Steffenson B.J."/>
            <person name="Schwessinger B."/>
            <person name="Dodds P.N."/>
            <person name="Figueroa M."/>
        </authorList>
    </citation>
    <scope>NUCLEOTIDE SEQUENCE [LARGE SCALE GENOMIC DNA]</scope>
    <source>
        <strain evidence="2">21-0</strain>
        <strain evidence="1 4">Ug99</strain>
    </source>
</reference>
<keyword evidence="3" id="KW-1185">Reference proteome</keyword>
<evidence type="ECO:0000313" key="2">
    <source>
        <dbReference type="EMBL" id="KAA1091292.1"/>
    </source>
</evidence>
<dbReference type="AlphaFoldDB" id="A0A5B0NRL2"/>
<dbReference type="PANTHER" id="PTHR33069">
    <property type="entry name" value="CHROMOSOME 7, WHOLE GENOME SHOTGUN SEQUENCE-RELATED"/>
    <property type="match status" value="1"/>
</dbReference>
<sequence>MSGFEDMDEREALAADQILHQAAFAANTFERFGQLDFASRCDLVADLSIDRLRSKKFLLIELRSGLLPQLRQHIIGLKQALWHPNSVLSNPTCILKFVIETQPKLEMTLDRILWIISDIIRGRIETTNQTNDQHFKEFKPYVLRGLESSIRNGLKSALNFFFDVCRQLARQVVFPGIKQTYTETSVDALLESIECVVRWSKGSELHYIYDQWKLGVQSFDYTLRTLLVGANPKNGFYSEPACKAAQKFIPLIKLSQLFFKKLTTDGVAKKDLPFCTEMSSQQLSSLERSAEEIERRISNLVFHLPRAFQDNEPFPVQDSIKQIKNLMNEFQPCLLLAALYYIPRCTETNVCSSEISLKTWIVTWNTLFHQATHNAIEICESFETD</sequence>
<accession>A0A5B0NRL2</accession>
<dbReference type="PANTHER" id="PTHR33069:SF3">
    <property type="entry name" value="DYNEIN HEAVY CHAIN TAIL DOMAIN-CONTAINING PROTEIN"/>
    <property type="match status" value="1"/>
</dbReference>
<organism evidence="2 3">
    <name type="scientific">Puccinia graminis f. sp. tritici</name>
    <dbReference type="NCBI Taxonomy" id="56615"/>
    <lineage>
        <taxon>Eukaryota</taxon>
        <taxon>Fungi</taxon>
        <taxon>Dikarya</taxon>
        <taxon>Basidiomycota</taxon>
        <taxon>Pucciniomycotina</taxon>
        <taxon>Pucciniomycetes</taxon>
        <taxon>Pucciniales</taxon>
        <taxon>Pucciniaceae</taxon>
        <taxon>Puccinia</taxon>
    </lineage>
</organism>
<evidence type="ECO:0000313" key="3">
    <source>
        <dbReference type="Proteomes" id="UP000324748"/>
    </source>
</evidence>
<evidence type="ECO:0000313" key="4">
    <source>
        <dbReference type="Proteomes" id="UP000325313"/>
    </source>
</evidence>
<dbReference type="EMBL" id="VDEP01000471">
    <property type="protein sequence ID" value="KAA1075940.1"/>
    <property type="molecule type" value="Genomic_DNA"/>
</dbReference>
<name>A0A5B0NRL2_PUCGR</name>
<dbReference type="Proteomes" id="UP000324748">
    <property type="component" value="Unassembled WGS sequence"/>
</dbReference>
<dbReference type="EMBL" id="VSWC01000092">
    <property type="protein sequence ID" value="KAA1091292.1"/>
    <property type="molecule type" value="Genomic_DNA"/>
</dbReference>
<protein>
    <submittedName>
        <fullName evidence="2">Uncharacterized protein</fullName>
    </submittedName>
</protein>
<evidence type="ECO:0000313" key="1">
    <source>
        <dbReference type="EMBL" id="KAA1075940.1"/>
    </source>
</evidence>
<comment type="caution">
    <text evidence="2">The sequence shown here is derived from an EMBL/GenBank/DDBJ whole genome shotgun (WGS) entry which is preliminary data.</text>
</comment>
<dbReference type="OrthoDB" id="2509905at2759"/>